<accession>A0A1G9IEY3</accession>
<dbReference type="Proteomes" id="UP000199475">
    <property type="component" value="Unassembled WGS sequence"/>
</dbReference>
<proteinExistence type="inferred from homology"/>
<dbReference type="SMART" id="SM00867">
    <property type="entry name" value="YceI"/>
    <property type="match status" value="1"/>
</dbReference>
<dbReference type="EMBL" id="FNGP01000001">
    <property type="protein sequence ID" value="SDL23769.1"/>
    <property type="molecule type" value="Genomic_DNA"/>
</dbReference>
<organism evidence="3 4">
    <name type="scientific">Tessaracoccus oleiagri</name>
    <dbReference type="NCBI Taxonomy" id="686624"/>
    <lineage>
        <taxon>Bacteria</taxon>
        <taxon>Bacillati</taxon>
        <taxon>Actinomycetota</taxon>
        <taxon>Actinomycetes</taxon>
        <taxon>Propionibacteriales</taxon>
        <taxon>Propionibacteriaceae</taxon>
        <taxon>Tessaracoccus</taxon>
    </lineage>
</organism>
<evidence type="ECO:0000259" key="2">
    <source>
        <dbReference type="SMART" id="SM00867"/>
    </source>
</evidence>
<sequence>MALQDIQGTYVLDPTHTTFSWVTRHAMVTKVRGSFEDFEGTATIDEAKNLDLNVTIQVASVNSRNADRDNHLRSADFFDVENYPTMTFKANQYAIKGDVVEVTGDLTIKDVTRTLTIPLEYQGEAKDPFGNTRLGFDGKLQVSRQDFGLTWNAALETGGFLVSDKVTLEFEISAIKQA</sequence>
<dbReference type="PANTHER" id="PTHR34406">
    <property type="entry name" value="PROTEIN YCEI"/>
    <property type="match status" value="1"/>
</dbReference>
<evidence type="ECO:0000313" key="4">
    <source>
        <dbReference type="Proteomes" id="UP000199475"/>
    </source>
</evidence>
<dbReference type="PANTHER" id="PTHR34406:SF1">
    <property type="entry name" value="PROTEIN YCEI"/>
    <property type="match status" value="1"/>
</dbReference>
<reference evidence="3 4" key="1">
    <citation type="submission" date="2016-10" db="EMBL/GenBank/DDBJ databases">
        <authorList>
            <person name="de Groot N.N."/>
        </authorList>
    </citation>
    <scope>NUCLEOTIDE SEQUENCE [LARGE SCALE GENOMIC DNA]</scope>
    <source>
        <strain evidence="3 4">CGMCC 1.9159</strain>
    </source>
</reference>
<dbReference type="STRING" id="686624.SAMN04488242_0900"/>
<name>A0A1G9IEY3_9ACTN</name>
<feature type="domain" description="Lipid/polyisoprenoid-binding YceI-like" evidence="2">
    <location>
        <begin position="9"/>
        <end position="175"/>
    </location>
</feature>
<gene>
    <name evidence="3" type="ORF">SAMN04488242_0900</name>
</gene>
<dbReference type="AlphaFoldDB" id="A0A1G9IEY3"/>
<dbReference type="OrthoDB" id="9811006at2"/>
<dbReference type="InterPro" id="IPR036761">
    <property type="entry name" value="TTHA0802/YceI-like_sf"/>
</dbReference>
<comment type="similarity">
    <text evidence="1">Belongs to the UPF0312 family.</text>
</comment>
<dbReference type="Gene3D" id="2.40.128.110">
    <property type="entry name" value="Lipid/polyisoprenoid-binding, YceI-like"/>
    <property type="match status" value="1"/>
</dbReference>
<dbReference type="Pfam" id="PF04264">
    <property type="entry name" value="YceI"/>
    <property type="match status" value="1"/>
</dbReference>
<protein>
    <submittedName>
        <fullName evidence="3">Polyisoprenoid-binding protein YceI</fullName>
    </submittedName>
</protein>
<evidence type="ECO:0000313" key="3">
    <source>
        <dbReference type="EMBL" id="SDL23769.1"/>
    </source>
</evidence>
<dbReference type="InterPro" id="IPR007372">
    <property type="entry name" value="Lipid/polyisoprenoid-bd_YceI"/>
</dbReference>
<dbReference type="SUPFAM" id="SSF101874">
    <property type="entry name" value="YceI-like"/>
    <property type="match status" value="1"/>
</dbReference>
<dbReference type="RefSeq" id="WP_093249245.1">
    <property type="nucleotide sequence ID" value="NZ_FNGP01000001.1"/>
</dbReference>
<keyword evidence="4" id="KW-1185">Reference proteome</keyword>
<evidence type="ECO:0000256" key="1">
    <source>
        <dbReference type="ARBA" id="ARBA00008812"/>
    </source>
</evidence>